<feature type="compositionally biased region" description="Basic and acidic residues" evidence="3">
    <location>
        <begin position="129"/>
        <end position="139"/>
    </location>
</feature>
<accession>A0AAD2AAK1</accession>
<dbReference type="InterPro" id="IPR044517">
    <property type="entry name" value="PHOX1-4"/>
</dbReference>
<dbReference type="EMBL" id="OU503055">
    <property type="protein sequence ID" value="CAI9783949.1"/>
    <property type="molecule type" value="Genomic_DNA"/>
</dbReference>
<evidence type="ECO:0000256" key="2">
    <source>
        <dbReference type="ARBA" id="ARBA00022803"/>
    </source>
</evidence>
<gene>
    <name evidence="5" type="ORF">FPE_LOCUS31379</name>
</gene>
<keyword evidence="2" id="KW-0802">TPR repeat</keyword>
<dbReference type="Pfam" id="PF00564">
    <property type="entry name" value="PB1"/>
    <property type="match status" value="1"/>
</dbReference>
<dbReference type="PANTHER" id="PTHR46183:SF8">
    <property type="entry name" value="PROTEIN CLMP1"/>
    <property type="match status" value="1"/>
</dbReference>
<reference evidence="5" key="1">
    <citation type="submission" date="2023-05" db="EMBL/GenBank/DDBJ databases">
        <authorList>
            <person name="Huff M."/>
        </authorList>
    </citation>
    <scope>NUCLEOTIDE SEQUENCE</scope>
</reference>
<dbReference type="AlphaFoldDB" id="A0AAD2AAK1"/>
<dbReference type="InterPro" id="IPR000270">
    <property type="entry name" value="PB1_dom"/>
</dbReference>
<dbReference type="Proteomes" id="UP000834106">
    <property type="component" value="Chromosome 20"/>
</dbReference>
<feature type="domain" description="PB1" evidence="4">
    <location>
        <begin position="62"/>
        <end position="112"/>
    </location>
</feature>
<feature type="region of interest" description="Disordered" evidence="3">
    <location>
        <begin position="1"/>
        <end position="34"/>
    </location>
</feature>
<evidence type="ECO:0000313" key="5">
    <source>
        <dbReference type="EMBL" id="CAI9783949.1"/>
    </source>
</evidence>
<evidence type="ECO:0000313" key="6">
    <source>
        <dbReference type="Proteomes" id="UP000834106"/>
    </source>
</evidence>
<name>A0AAD2AAK1_9LAMI</name>
<evidence type="ECO:0000256" key="1">
    <source>
        <dbReference type="ARBA" id="ARBA00022737"/>
    </source>
</evidence>
<evidence type="ECO:0000256" key="3">
    <source>
        <dbReference type="SAM" id="MobiDB-lite"/>
    </source>
</evidence>
<evidence type="ECO:0000259" key="4">
    <source>
        <dbReference type="Pfam" id="PF00564"/>
    </source>
</evidence>
<sequence length="345" mass="39181">MQKVVLKPLNGASKPNSNANKDNRNEQSISTSTSLPICGQSAEAVTQWRPLKLVYNHDIRLAQLQDNDGDLVTITCTAELRMVESSVDNLFPEDPDTNKGDSIVMLRLHVVEVIPEQEPPLLEEDEERPLESDGTKLDESVSQSSLGDSMLDTVDSLFCSHLVIDSDAHIDLHEFGMELCSAAFEETVTSEDAQNLLDKASLKFQEVATLAFFNRGNIHMKQIPKDEMASFALMATQFHTAYDWEKLEKQRSNKLKDPSMNKNKKEELLKRKQVAKWSKKRLVEISAEEATEQAAAMRSQIHLFWVTCFLRDLKLKVNWACLVGRKNWMQPWNDSNSLEPLKLMF</sequence>
<dbReference type="PANTHER" id="PTHR46183">
    <property type="entry name" value="PROTEIN CLMP1"/>
    <property type="match status" value="1"/>
</dbReference>
<protein>
    <recommendedName>
        <fullName evidence="4">PB1 domain-containing protein</fullName>
    </recommendedName>
</protein>
<feature type="compositionally biased region" description="Polar residues" evidence="3">
    <location>
        <begin position="13"/>
        <end position="34"/>
    </location>
</feature>
<feature type="region of interest" description="Disordered" evidence="3">
    <location>
        <begin position="117"/>
        <end position="142"/>
    </location>
</feature>
<proteinExistence type="predicted"/>
<keyword evidence="6" id="KW-1185">Reference proteome</keyword>
<keyword evidence="1" id="KW-0677">Repeat</keyword>
<organism evidence="5 6">
    <name type="scientific">Fraxinus pennsylvanica</name>
    <dbReference type="NCBI Taxonomy" id="56036"/>
    <lineage>
        <taxon>Eukaryota</taxon>
        <taxon>Viridiplantae</taxon>
        <taxon>Streptophyta</taxon>
        <taxon>Embryophyta</taxon>
        <taxon>Tracheophyta</taxon>
        <taxon>Spermatophyta</taxon>
        <taxon>Magnoliopsida</taxon>
        <taxon>eudicotyledons</taxon>
        <taxon>Gunneridae</taxon>
        <taxon>Pentapetalae</taxon>
        <taxon>asterids</taxon>
        <taxon>lamiids</taxon>
        <taxon>Lamiales</taxon>
        <taxon>Oleaceae</taxon>
        <taxon>Oleeae</taxon>
        <taxon>Fraxinus</taxon>
    </lineage>
</organism>